<comment type="caution">
    <text evidence="2">The sequence shown here is derived from an EMBL/GenBank/DDBJ whole genome shotgun (WGS) entry which is preliminary data.</text>
</comment>
<dbReference type="EMBL" id="JAUBYV010000002">
    <property type="protein sequence ID" value="KAK2628717.1"/>
    <property type="molecule type" value="Genomic_DNA"/>
</dbReference>
<dbReference type="Gene3D" id="3.60.10.10">
    <property type="entry name" value="Endonuclease/exonuclease/phosphatase"/>
    <property type="match status" value="1"/>
</dbReference>
<dbReference type="AlphaFoldDB" id="A0AAD9T4R9"/>
<feature type="chain" id="PRO_5042047937" description="Endonuclease/exonuclease/phosphatase domain-containing protein" evidence="1">
    <location>
        <begin position="22"/>
        <end position="607"/>
    </location>
</feature>
<reference evidence="2" key="1">
    <citation type="submission" date="2023-06" db="EMBL/GenBank/DDBJ databases">
        <title>Draft genome of Marssonina rosae.</title>
        <authorList>
            <person name="Cheng Q."/>
        </authorList>
    </citation>
    <scope>NUCLEOTIDE SEQUENCE</scope>
    <source>
        <strain evidence="2">R4</strain>
    </source>
</reference>
<evidence type="ECO:0000256" key="1">
    <source>
        <dbReference type="SAM" id="SignalP"/>
    </source>
</evidence>
<dbReference type="PANTHER" id="PTHR42834">
    <property type="entry name" value="ENDONUCLEASE/EXONUCLEASE/PHOSPHATASE FAMILY PROTEIN (AFU_ORTHOLOGUE AFUA_3G09210)"/>
    <property type="match status" value="1"/>
</dbReference>
<evidence type="ECO:0008006" key="4">
    <source>
        <dbReference type="Google" id="ProtNLM"/>
    </source>
</evidence>
<keyword evidence="3" id="KW-1185">Reference proteome</keyword>
<proteinExistence type="predicted"/>
<feature type="signal peptide" evidence="1">
    <location>
        <begin position="1"/>
        <end position="21"/>
    </location>
</feature>
<dbReference type="SUPFAM" id="SSF56219">
    <property type="entry name" value="DNase I-like"/>
    <property type="match status" value="1"/>
</dbReference>
<keyword evidence="1" id="KW-0732">Signal</keyword>
<dbReference type="Proteomes" id="UP001285354">
    <property type="component" value="Unassembled WGS sequence"/>
</dbReference>
<evidence type="ECO:0000313" key="2">
    <source>
        <dbReference type="EMBL" id="KAK2628717.1"/>
    </source>
</evidence>
<protein>
    <recommendedName>
        <fullName evidence="4">Endonuclease/exonuclease/phosphatase domain-containing protein</fullName>
    </recommendedName>
</protein>
<accession>A0AAD9T4R9</accession>
<evidence type="ECO:0000313" key="3">
    <source>
        <dbReference type="Proteomes" id="UP001285354"/>
    </source>
</evidence>
<dbReference type="PANTHER" id="PTHR42834:SF1">
    <property type="entry name" value="ENDONUCLEASE_EXONUCLEASE_PHOSPHATASE FAMILY PROTEIN (AFU_ORTHOLOGUE AFUA_3G09210)"/>
    <property type="match status" value="1"/>
</dbReference>
<name>A0AAD9T4R9_9HELO</name>
<sequence>MRGSLIFSAVALALDVFRVEATLISEINGINYRSKYAGERVTGIKAIVTAKGQEGAWIRDVTTYHDARSSNSIYVAELRFTELVEVGDYIEIFDATVEEFRRDPQHIYQIQLKSPLNLYVVSRGHPVEPIELGIDAPVPTEEFSSLDEGNIFSIVKDFRSIAASNPVLEPSKYGMDFWQSMSGELVTIKMSRAIAKADFFTDIWIVGPWRVTGLNGRGGLTVREKDANPEAILVVDPLDGSKNPEDIKLGDILDEITGVIAAEAGHFVLYPLTAVKRISSALPALSPPTSLYSTGLCNLLTFATYSLKQLSPKSSLMPDVASHIVNYLKAPDLIFLQGIQDSSGERDDGVVHANLTLDTLVNEISKISNSKYGWVEIAPSDNRDGGPIGSNLRQAYLYDTSVLRLHNPNPGNAHDVNEVLDGPELKYNPGRIYPSHFSYQHSYKQLAAAWETLDGANKFFTINVQLLNKAFSSDLNGDPRPPHNYDSGLRTDQAKIMAKFIVDILEVDPEAKIIAAGDFNEYSFVEPLNQTFGASCLFDLDDVVKTPPEERYTKVHDRNCEQHTHIYVSEALTYAPSLQHVHVNTWATLQEEVSPHDPSVARLNVCS</sequence>
<dbReference type="InterPro" id="IPR036691">
    <property type="entry name" value="Endo/exonu/phosph_ase_sf"/>
</dbReference>
<gene>
    <name evidence="2" type="ORF">QTJ16_001820</name>
</gene>
<organism evidence="2 3">
    <name type="scientific">Diplocarpon rosae</name>
    <dbReference type="NCBI Taxonomy" id="946125"/>
    <lineage>
        <taxon>Eukaryota</taxon>
        <taxon>Fungi</taxon>
        <taxon>Dikarya</taxon>
        <taxon>Ascomycota</taxon>
        <taxon>Pezizomycotina</taxon>
        <taxon>Leotiomycetes</taxon>
        <taxon>Helotiales</taxon>
        <taxon>Drepanopezizaceae</taxon>
        <taxon>Diplocarpon</taxon>
    </lineage>
</organism>